<dbReference type="Proteomes" id="UP000087171">
    <property type="component" value="Chromosome Ca1"/>
</dbReference>
<dbReference type="InterPro" id="IPR000719">
    <property type="entry name" value="Prot_kinase_dom"/>
</dbReference>
<dbReference type="EC" id="2.7.11.1" evidence="2"/>
<comment type="catalytic activity">
    <reaction evidence="18">
        <text>L-seryl-[protein] + ATP = O-phospho-L-seryl-[protein] + ADP + H(+)</text>
        <dbReference type="Rhea" id="RHEA:17989"/>
        <dbReference type="Rhea" id="RHEA-COMP:9863"/>
        <dbReference type="Rhea" id="RHEA-COMP:11604"/>
        <dbReference type="ChEBI" id="CHEBI:15378"/>
        <dbReference type="ChEBI" id="CHEBI:29999"/>
        <dbReference type="ChEBI" id="CHEBI:30616"/>
        <dbReference type="ChEBI" id="CHEBI:83421"/>
        <dbReference type="ChEBI" id="CHEBI:456216"/>
        <dbReference type="EC" id="2.7.11.1"/>
    </reaction>
</comment>
<dbReference type="SMART" id="SM00369">
    <property type="entry name" value="LRR_TYP"/>
    <property type="match status" value="3"/>
</dbReference>
<dbReference type="Pfam" id="PF13855">
    <property type="entry name" value="LRR_8"/>
    <property type="match status" value="1"/>
</dbReference>
<evidence type="ECO:0000256" key="18">
    <source>
        <dbReference type="ARBA" id="ARBA00048679"/>
    </source>
</evidence>
<sequence>MSSFKHVSLFFFLSMAFNFPQKFGSNAQLLPQDEVKLLQTISDKVDNLNWKVTEHSCNGDKGFGNANILEDQITRNVTCDCSFNASTVCHVTLILLKGINISGVFPTEFGNLTHLKILDLTRNYLNGSIPKSLGHLSLVTLSLLGNRLSGTIPSEIGDIATLQELNFEDNELGGPLPPSLGNLKNLQKLMLSANNFTGQIPESFGNLKNLSNFRIDGSSLSGKIPSFIANWTKLDRLDLQGTNLEGPIPPAVSLLKSLTELRISDLKGPTMTFPDLKDLKRMIRLELRNCLITGPIPDYIGEMKNLKTLDLSSNRLTGPIPDSFQDLESINFMFLTNNSLNGTIPGWILSNKKNFDLSFNNFTSSSASECQPLDVNLASSHSPSANTSLSCLKMGLPCSGKPRYHSLFINCGGPATEFDDNEYEDDGHLRGISSFSQSVDGKWAYSSTGVFLGNEKADYVAKNVFSLNINGSEYYQTARIAPISLNYFGFCMMKGNYKVKLHFAEIMFSNDHTFSSLGRRIFDVSIQGFKYLKDFNIVEAAGGVGKGITREYNVDVNDSTLEIHLSWAGKGTNAIPNRGVYGPLISAITVTPNFKIPSNGLSSGAIAGIVIGSLVLVILILFVLWKMGYICRKDQTDKELLELKTGYFSLRQIKAATNNFDPENKIGEGGFGPVYKGVLSDGAVIAVKQLSSKSKQGNREFVNEIGMISALQHPNLVKLYGCCIEGNQLLLVYEYMENNSLARALFGKQEQRLNLEWHTRMKICVGIARGLAYLHEESRLKIVHRDIKATNVLLDKHLNAKISDFGLAKLDEEENTHISTRIAGTIGYMAPEYAMRGYLTDKADVYSFGVVALEIVSGMSNTNYRPKEEFVYLLDWAYVLQEQGNLLELVDPSLESKYSAEEAMRMLQLALLCTNPSPTLRPPMSSVVSMLEGKTPIQAPIIKRSDSTNGVRFKAFETLSQDSQSHVSSTFLQDSRELTVKSMDGPWIDSSISLPSKDDYSSSDKLI</sequence>
<dbReference type="CDD" id="cd14066">
    <property type="entry name" value="STKc_IRAK"/>
    <property type="match status" value="1"/>
</dbReference>
<evidence type="ECO:0000256" key="16">
    <source>
        <dbReference type="ARBA" id="ARBA00023180"/>
    </source>
</evidence>
<dbReference type="PaxDb" id="3827-XP_004488999.1"/>
<dbReference type="FunFam" id="2.60.120.430:FF:000004">
    <property type="entry name" value="Putative leucine-rich repeat receptor-like serine/threonine-protein kinase"/>
    <property type="match status" value="1"/>
</dbReference>
<dbReference type="Pfam" id="PF00560">
    <property type="entry name" value="LRR_1"/>
    <property type="match status" value="4"/>
</dbReference>
<keyword evidence="5" id="KW-0433">Leucine-rich repeat</keyword>
<keyword evidence="11" id="KW-0418">Kinase</keyword>
<evidence type="ECO:0000256" key="8">
    <source>
        <dbReference type="ARBA" id="ARBA00022729"/>
    </source>
</evidence>
<keyword evidence="7 19" id="KW-0812">Transmembrane</keyword>
<evidence type="ECO:0000256" key="4">
    <source>
        <dbReference type="ARBA" id="ARBA00022553"/>
    </source>
</evidence>
<dbReference type="Gene3D" id="3.30.200.20">
    <property type="entry name" value="Phosphorylase Kinase, domain 1"/>
    <property type="match status" value="1"/>
</dbReference>
<evidence type="ECO:0000256" key="1">
    <source>
        <dbReference type="ARBA" id="ARBA00004479"/>
    </source>
</evidence>
<dbReference type="GO" id="GO:0004674">
    <property type="term" value="F:protein serine/threonine kinase activity"/>
    <property type="evidence" value="ECO:0007669"/>
    <property type="project" value="UniProtKB-KW"/>
</dbReference>
<protein>
    <recommendedName>
        <fullName evidence="2">non-specific serine/threonine protein kinase</fullName>
        <ecNumber evidence="2">2.7.11.1</ecNumber>
    </recommendedName>
</protein>
<dbReference type="Gene3D" id="3.80.10.10">
    <property type="entry name" value="Ribonuclease Inhibitor"/>
    <property type="match status" value="3"/>
</dbReference>
<keyword evidence="14 19" id="KW-0472">Membrane</keyword>
<evidence type="ECO:0000256" key="3">
    <source>
        <dbReference type="ARBA" id="ARBA00022527"/>
    </source>
</evidence>
<dbReference type="PANTHER" id="PTHR48006:SF60">
    <property type="entry name" value="PROTEIN KINASE DOMAIN-CONTAINING PROTEIN"/>
    <property type="match status" value="1"/>
</dbReference>
<evidence type="ECO:0000256" key="6">
    <source>
        <dbReference type="ARBA" id="ARBA00022679"/>
    </source>
</evidence>
<dbReference type="Gene3D" id="2.60.120.430">
    <property type="entry name" value="Galactose-binding lectin"/>
    <property type="match status" value="1"/>
</dbReference>
<dbReference type="Pfam" id="PF11721">
    <property type="entry name" value="Malectin"/>
    <property type="match status" value="1"/>
</dbReference>
<evidence type="ECO:0000256" key="19">
    <source>
        <dbReference type="SAM" id="Phobius"/>
    </source>
</evidence>
<dbReference type="FunFam" id="3.80.10.10:FF:000433">
    <property type="entry name" value="Putative LRR receptor-like serine/threonine-protein kinase isoform A"/>
    <property type="match status" value="1"/>
</dbReference>
<evidence type="ECO:0000256" key="15">
    <source>
        <dbReference type="ARBA" id="ARBA00023170"/>
    </source>
</evidence>
<feature type="signal peptide" evidence="20">
    <location>
        <begin position="1"/>
        <end position="24"/>
    </location>
</feature>
<evidence type="ECO:0000313" key="22">
    <source>
        <dbReference type="Proteomes" id="UP000087171"/>
    </source>
</evidence>
<evidence type="ECO:0000256" key="2">
    <source>
        <dbReference type="ARBA" id="ARBA00012513"/>
    </source>
</evidence>
<dbReference type="InterPro" id="IPR021720">
    <property type="entry name" value="Malectin_dom"/>
</dbReference>
<dbReference type="GeneID" id="101514311"/>
<dbReference type="InterPro" id="IPR032675">
    <property type="entry name" value="LRR_dom_sf"/>
</dbReference>
<dbReference type="GO" id="GO:0005524">
    <property type="term" value="F:ATP binding"/>
    <property type="evidence" value="ECO:0007669"/>
    <property type="project" value="UniProtKB-KW"/>
</dbReference>
<keyword evidence="3" id="KW-0723">Serine/threonine-protein kinase</keyword>
<gene>
    <name evidence="23" type="primary">LOC101514311</name>
</gene>
<dbReference type="STRING" id="3827.A0A1S2XID6"/>
<dbReference type="Gene3D" id="1.10.510.10">
    <property type="entry name" value="Transferase(Phosphotransferase) domain 1"/>
    <property type="match status" value="1"/>
</dbReference>
<keyword evidence="15" id="KW-0675">Receptor</keyword>
<dbReference type="InterPro" id="IPR001611">
    <property type="entry name" value="Leu-rich_rpt"/>
</dbReference>
<accession>A0A1S2XID6</accession>
<dbReference type="SMART" id="SM00220">
    <property type="entry name" value="S_TKc"/>
    <property type="match status" value="1"/>
</dbReference>
<evidence type="ECO:0000256" key="5">
    <source>
        <dbReference type="ARBA" id="ARBA00022614"/>
    </source>
</evidence>
<evidence type="ECO:0000256" key="10">
    <source>
        <dbReference type="ARBA" id="ARBA00022741"/>
    </source>
</evidence>
<dbReference type="InterPro" id="IPR011009">
    <property type="entry name" value="Kinase-like_dom_sf"/>
</dbReference>
<dbReference type="eggNOG" id="ENOG502QQPW">
    <property type="taxonomic scope" value="Eukaryota"/>
</dbReference>
<dbReference type="InterPro" id="IPR003591">
    <property type="entry name" value="Leu-rich_rpt_typical-subtyp"/>
</dbReference>
<reference evidence="22" key="1">
    <citation type="journal article" date="2013" name="Nat. Biotechnol.">
        <title>Draft genome sequence of chickpea (Cicer arietinum) provides a resource for trait improvement.</title>
        <authorList>
            <person name="Varshney R.K."/>
            <person name="Song C."/>
            <person name="Saxena R.K."/>
            <person name="Azam S."/>
            <person name="Yu S."/>
            <person name="Sharpe A.G."/>
            <person name="Cannon S."/>
            <person name="Baek J."/>
            <person name="Rosen B.D."/>
            <person name="Tar'an B."/>
            <person name="Millan T."/>
            <person name="Zhang X."/>
            <person name="Ramsay L.D."/>
            <person name="Iwata A."/>
            <person name="Wang Y."/>
            <person name="Nelson W."/>
            <person name="Farmer A.D."/>
            <person name="Gaur P.M."/>
            <person name="Soderlund C."/>
            <person name="Penmetsa R.V."/>
            <person name="Xu C."/>
            <person name="Bharti A.K."/>
            <person name="He W."/>
            <person name="Winter P."/>
            <person name="Zhao S."/>
            <person name="Hane J.K."/>
            <person name="Carrasquilla-Garcia N."/>
            <person name="Condie J.A."/>
            <person name="Upadhyaya H.D."/>
            <person name="Luo M.C."/>
            <person name="Thudi M."/>
            <person name="Gowda C.L."/>
            <person name="Singh N.P."/>
            <person name="Lichtenzveig J."/>
            <person name="Gali K.K."/>
            <person name="Rubio J."/>
            <person name="Nadarajan N."/>
            <person name="Dolezel J."/>
            <person name="Bansal K.C."/>
            <person name="Xu X."/>
            <person name="Edwards D."/>
            <person name="Zhang G."/>
            <person name="Kahl G."/>
            <person name="Gil J."/>
            <person name="Singh K.B."/>
            <person name="Datta S.K."/>
            <person name="Jackson S.A."/>
            <person name="Wang J."/>
            <person name="Cook D.R."/>
        </authorList>
    </citation>
    <scope>NUCLEOTIDE SEQUENCE [LARGE SCALE GENOMIC DNA]</scope>
    <source>
        <strain evidence="22">cv. CDC Frontier</strain>
    </source>
</reference>
<dbReference type="PANTHER" id="PTHR48006">
    <property type="entry name" value="LEUCINE-RICH REPEAT-CONTAINING PROTEIN DDB_G0281931-RELATED"/>
    <property type="match status" value="1"/>
</dbReference>
<dbReference type="SUPFAM" id="SSF52058">
    <property type="entry name" value="L domain-like"/>
    <property type="match status" value="1"/>
</dbReference>
<dbReference type="FunFam" id="3.80.10.10:FF:000916">
    <property type="entry name" value="Probable LRR receptor-like serine/threonine-protein kinase At1g53440"/>
    <property type="match status" value="1"/>
</dbReference>
<dbReference type="InterPro" id="IPR001245">
    <property type="entry name" value="Ser-Thr/Tyr_kinase_cat_dom"/>
</dbReference>
<evidence type="ECO:0000256" key="9">
    <source>
        <dbReference type="ARBA" id="ARBA00022737"/>
    </source>
</evidence>
<evidence type="ECO:0000256" key="17">
    <source>
        <dbReference type="ARBA" id="ARBA00047899"/>
    </source>
</evidence>
<dbReference type="InterPro" id="IPR051824">
    <property type="entry name" value="LRR_Rcpt-Like_S/T_Kinase"/>
</dbReference>
<evidence type="ECO:0000256" key="13">
    <source>
        <dbReference type="ARBA" id="ARBA00022989"/>
    </source>
</evidence>
<evidence type="ECO:0000259" key="21">
    <source>
        <dbReference type="PROSITE" id="PS50011"/>
    </source>
</evidence>
<dbReference type="PROSITE" id="PS51450">
    <property type="entry name" value="LRR"/>
    <property type="match status" value="1"/>
</dbReference>
<feature type="chain" id="PRO_5010266194" description="non-specific serine/threonine protein kinase" evidence="20">
    <location>
        <begin position="25"/>
        <end position="1007"/>
    </location>
</feature>
<keyword evidence="10" id="KW-0547">Nucleotide-binding</keyword>
<keyword evidence="13 19" id="KW-1133">Transmembrane helix</keyword>
<dbReference type="FunFam" id="3.30.200.20:FF:000217">
    <property type="entry name" value="probable LRR receptor-like serine/threonine-protein kinase At1g53430"/>
    <property type="match status" value="1"/>
</dbReference>
<feature type="domain" description="Protein kinase" evidence="21">
    <location>
        <begin position="660"/>
        <end position="942"/>
    </location>
</feature>
<dbReference type="PROSITE" id="PS50011">
    <property type="entry name" value="PROTEIN_KINASE_DOM"/>
    <property type="match status" value="1"/>
</dbReference>
<proteinExistence type="predicted"/>
<evidence type="ECO:0000256" key="20">
    <source>
        <dbReference type="SAM" id="SignalP"/>
    </source>
</evidence>
<dbReference type="KEGG" id="cam:101514311"/>
<dbReference type="SUPFAM" id="SSF56112">
    <property type="entry name" value="Protein kinase-like (PK-like)"/>
    <property type="match status" value="1"/>
</dbReference>
<evidence type="ECO:0000256" key="11">
    <source>
        <dbReference type="ARBA" id="ARBA00022777"/>
    </source>
</evidence>
<keyword evidence="16" id="KW-0325">Glycoprotein</keyword>
<organism evidence="22 23">
    <name type="scientific">Cicer arietinum</name>
    <name type="common">Chickpea</name>
    <name type="synonym">Garbanzo</name>
    <dbReference type="NCBI Taxonomy" id="3827"/>
    <lineage>
        <taxon>Eukaryota</taxon>
        <taxon>Viridiplantae</taxon>
        <taxon>Streptophyta</taxon>
        <taxon>Embryophyta</taxon>
        <taxon>Tracheophyta</taxon>
        <taxon>Spermatophyta</taxon>
        <taxon>Magnoliopsida</taxon>
        <taxon>eudicotyledons</taxon>
        <taxon>Gunneridae</taxon>
        <taxon>Pentapetalae</taxon>
        <taxon>rosids</taxon>
        <taxon>fabids</taxon>
        <taxon>Fabales</taxon>
        <taxon>Fabaceae</taxon>
        <taxon>Papilionoideae</taxon>
        <taxon>50 kb inversion clade</taxon>
        <taxon>NPAAA clade</taxon>
        <taxon>Hologalegina</taxon>
        <taxon>IRL clade</taxon>
        <taxon>Cicereae</taxon>
        <taxon>Cicer</taxon>
    </lineage>
</organism>
<keyword evidence="12" id="KW-0067">ATP-binding</keyword>
<evidence type="ECO:0000256" key="14">
    <source>
        <dbReference type="ARBA" id="ARBA00023136"/>
    </source>
</evidence>
<evidence type="ECO:0000256" key="7">
    <source>
        <dbReference type="ARBA" id="ARBA00022692"/>
    </source>
</evidence>
<keyword evidence="6" id="KW-0808">Transferase</keyword>
<dbReference type="PROSITE" id="PS00108">
    <property type="entry name" value="PROTEIN_KINASE_ST"/>
    <property type="match status" value="1"/>
</dbReference>
<dbReference type="InterPro" id="IPR008271">
    <property type="entry name" value="Ser/Thr_kinase_AS"/>
</dbReference>
<name>A0A1S2XID6_CICAR</name>
<dbReference type="RefSeq" id="XP_004488999.1">
    <property type="nucleotide sequence ID" value="XM_004488942.3"/>
</dbReference>
<keyword evidence="8 20" id="KW-0732">Signal</keyword>
<comment type="subcellular location">
    <subcellularLocation>
        <location evidence="1">Membrane</location>
        <topology evidence="1">Single-pass type I membrane protein</topology>
    </subcellularLocation>
</comment>
<dbReference type="GO" id="GO:0016020">
    <property type="term" value="C:membrane"/>
    <property type="evidence" value="ECO:0007669"/>
    <property type="project" value="UniProtKB-SubCell"/>
</dbReference>
<dbReference type="FunFam" id="3.80.10.10:FF:000838">
    <property type="entry name" value="Probable LRR receptor-like serine/threonine-protein kinase At1g53440"/>
    <property type="match status" value="1"/>
</dbReference>
<reference evidence="23" key="2">
    <citation type="submission" date="2025-08" db="UniProtKB">
        <authorList>
            <consortium name="RefSeq"/>
        </authorList>
    </citation>
    <scope>IDENTIFICATION</scope>
    <source>
        <tissue evidence="23">Etiolated seedlings</tissue>
    </source>
</reference>
<dbReference type="AlphaFoldDB" id="A0A1S2XID6"/>
<feature type="transmembrane region" description="Helical" evidence="19">
    <location>
        <begin position="605"/>
        <end position="625"/>
    </location>
</feature>
<dbReference type="OrthoDB" id="1366205at2759"/>
<keyword evidence="4" id="KW-0597">Phosphoprotein</keyword>
<evidence type="ECO:0000256" key="12">
    <source>
        <dbReference type="ARBA" id="ARBA00022840"/>
    </source>
</evidence>
<dbReference type="FunFam" id="1.10.510.10:FF:000044">
    <property type="entry name" value="Putative LRR receptor-like serine/threonine-protein kinase"/>
    <property type="match status" value="1"/>
</dbReference>
<keyword evidence="9" id="KW-0677">Repeat</keyword>
<comment type="catalytic activity">
    <reaction evidence="17">
        <text>L-threonyl-[protein] + ATP = O-phospho-L-threonyl-[protein] + ADP + H(+)</text>
        <dbReference type="Rhea" id="RHEA:46608"/>
        <dbReference type="Rhea" id="RHEA-COMP:11060"/>
        <dbReference type="Rhea" id="RHEA-COMP:11605"/>
        <dbReference type="ChEBI" id="CHEBI:15378"/>
        <dbReference type="ChEBI" id="CHEBI:30013"/>
        <dbReference type="ChEBI" id="CHEBI:30616"/>
        <dbReference type="ChEBI" id="CHEBI:61977"/>
        <dbReference type="ChEBI" id="CHEBI:456216"/>
        <dbReference type="EC" id="2.7.11.1"/>
    </reaction>
</comment>
<dbReference type="Pfam" id="PF07714">
    <property type="entry name" value="PK_Tyr_Ser-Thr"/>
    <property type="match status" value="1"/>
</dbReference>
<evidence type="ECO:0000313" key="23">
    <source>
        <dbReference type="RefSeq" id="XP_004488999.1"/>
    </source>
</evidence>
<keyword evidence="22" id="KW-1185">Reference proteome</keyword>